<evidence type="ECO:0000313" key="4">
    <source>
        <dbReference type="Proteomes" id="UP000008827"/>
    </source>
</evidence>
<dbReference type="EnsemblPlants" id="KRH31772">
    <property type="protein sequence ID" value="KRH31772"/>
    <property type="gene ID" value="GLYMA_10G011200"/>
</dbReference>
<gene>
    <name evidence="2" type="ORF">GLYMA_10G011200</name>
</gene>
<keyword evidence="1" id="KW-0472">Membrane</keyword>
<keyword evidence="1" id="KW-1133">Transmembrane helix</keyword>
<dbReference type="Proteomes" id="UP000008827">
    <property type="component" value="Chromosome 10"/>
</dbReference>
<evidence type="ECO:0008006" key="5">
    <source>
        <dbReference type="Google" id="ProtNLM"/>
    </source>
</evidence>
<dbReference type="InParanoid" id="A0A0R0HMS7"/>
<dbReference type="Gramene" id="KRH31772">
    <property type="protein sequence ID" value="KRH31772"/>
    <property type="gene ID" value="GLYMA_10G011200"/>
</dbReference>
<dbReference type="AlphaFoldDB" id="A0A0R0HMS7"/>
<protein>
    <recommendedName>
        <fullName evidence="5">3'-5' exonuclease domain-containing protein</fullName>
    </recommendedName>
</protein>
<feature type="transmembrane region" description="Helical" evidence="1">
    <location>
        <begin position="109"/>
        <end position="133"/>
    </location>
</feature>
<name>A0A0R0HMS7_SOYBN</name>
<sequence length="135" mass="15033">MDFDELFDLNGVLIQTQVTKRRNVIDDVLQSFPHPTHSEEVKAIGFDTECHLSDEDNDGTRTFNLAATVMEKPRLSSACGIDELGLRRHGPLSVVFMDWCQYKLATNDLLATLVTLLGENCLLLICLGGVLLINK</sequence>
<keyword evidence="1" id="KW-0812">Transmembrane</keyword>
<evidence type="ECO:0000313" key="3">
    <source>
        <dbReference type="EnsemblPlants" id="KRH31772"/>
    </source>
</evidence>
<reference evidence="3" key="2">
    <citation type="submission" date="2018-02" db="UniProtKB">
        <authorList>
            <consortium name="EnsemblPlants"/>
        </authorList>
    </citation>
    <scope>IDENTIFICATION</scope>
    <source>
        <strain evidence="3">Williams 82</strain>
    </source>
</reference>
<dbReference type="EMBL" id="CM000843">
    <property type="protein sequence ID" value="KRH31772.1"/>
    <property type="molecule type" value="Genomic_DNA"/>
</dbReference>
<keyword evidence="4" id="KW-1185">Reference proteome</keyword>
<organism evidence="2">
    <name type="scientific">Glycine max</name>
    <name type="common">Soybean</name>
    <name type="synonym">Glycine hispida</name>
    <dbReference type="NCBI Taxonomy" id="3847"/>
    <lineage>
        <taxon>Eukaryota</taxon>
        <taxon>Viridiplantae</taxon>
        <taxon>Streptophyta</taxon>
        <taxon>Embryophyta</taxon>
        <taxon>Tracheophyta</taxon>
        <taxon>Spermatophyta</taxon>
        <taxon>Magnoliopsida</taxon>
        <taxon>eudicotyledons</taxon>
        <taxon>Gunneridae</taxon>
        <taxon>Pentapetalae</taxon>
        <taxon>rosids</taxon>
        <taxon>fabids</taxon>
        <taxon>Fabales</taxon>
        <taxon>Fabaceae</taxon>
        <taxon>Papilionoideae</taxon>
        <taxon>50 kb inversion clade</taxon>
        <taxon>NPAAA clade</taxon>
        <taxon>indigoferoid/millettioid clade</taxon>
        <taxon>Phaseoleae</taxon>
        <taxon>Glycine</taxon>
        <taxon>Glycine subgen. Soja</taxon>
    </lineage>
</organism>
<evidence type="ECO:0000313" key="2">
    <source>
        <dbReference type="EMBL" id="KRH31772.1"/>
    </source>
</evidence>
<proteinExistence type="predicted"/>
<accession>A0A0R0HMS7</accession>
<dbReference type="STRING" id="3847.A0A0R0HMS7"/>
<reference evidence="2" key="3">
    <citation type="submission" date="2018-07" db="EMBL/GenBank/DDBJ databases">
        <title>WGS assembly of Glycine max.</title>
        <authorList>
            <person name="Schmutz J."/>
            <person name="Cannon S."/>
            <person name="Schlueter J."/>
            <person name="Ma J."/>
            <person name="Mitros T."/>
            <person name="Nelson W."/>
            <person name="Hyten D."/>
            <person name="Song Q."/>
            <person name="Thelen J."/>
            <person name="Cheng J."/>
            <person name="Xu D."/>
            <person name="Hellsten U."/>
            <person name="May G."/>
            <person name="Yu Y."/>
            <person name="Sakurai T."/>
            <person name="Umezawa T."/>
            <person name="Bhattacharyya M."/>
            <person name="Sandhu D."/>
            <person name="Valliyodan B."/>
            <person name="Lindquist E."/>
            <person name="Peto M."/>
            <person name="Grant D."/>
            <person name="Shu S."/>
            <person name="Goodstein D."/>
            <person name="Barry K."/>
            <person name="Futrell-Griggs M."/>
            <person name="Abernathy B."/>
            <person name="Du J."/>
            <person name="Tian Z."/>
            <person name="Zhu L."/>
            <person name="Gill N."/>
            <person name="Joshi T."/>
            <person name="Libault M."/>
            <person name="Sethuraman A."/>
            <person name="Zhang X."/>
            <person name="Shinozaki K."/>
            <person name="Nguyen H."/>
            <person name="Wing R."/>
            <person name="Cregan P."/>
            <person name="Specht J."/>
            <person name="Grimwood J."/>
            <person name="Rokhsar D."/>
            <person name="Stacey G."/>
            <person name="Shoemaker R."/>
            <person name="Jackson S."/>
        </authorList>
    </citation>
    <scope>NUCLEOTIDE SEQUENCE</scope>
    <source>
        <tissue evidence="2">Callus</tissue>
    </source>
</reference>
<evidence type="ECO:0000256" key="1">
    <source>
        <dbReference type="SAM" id="Phobius"/>
    </source>
</evidence>
<reference evidence="2 3" key="1">
    <citation type="journal article" date="2010" name="Nature">
        <title>Genome sequence of the palaeopolyploid soybean.</title>
        <authorList>
            <person name="Schmutz J."/>
            <person name="Cannon S.B."/>
            <person name="Schlueter J."/>
            <person name="Ma J."/>
            <person name="Mitros T."/>
            <person name="Nelson W."/>
            <person name="Hyten D.L."/>
            <person name="Song Q."/>
            <person name="Thelen J.J."/>
            <person name="Cheng J."/>
            <person name="Xu D."/>
            <person name="Hellsten U."/>
            <person name="May G.D."/>
            <person name="Yu Y."/>
            <person name="Sakurai T."/>
            <person name="Umezawa T."/>
            <person name="Bhattacharyya M.K."/>
            <person name="Sandhu D."/>
            <person name="Valliyodan B."/>
            <person name="Lindquist E."/>
            <person name="Peto M."/>
            <person name="Grant D."/>
            <person name="Shu S."/>
            <person name="Goodstein D."/>
            <person name="Barry K."/>
            <person name="Futrell-Griggs M."/>
            <person name="Abernathy B."/>
            <person name="Du J."/>
            <person name="Tian Z."/>
            <person name="Zhu L."/>
            <person name="Gill N."/>
            <person name="Joshi T."/>
            <person name="Libault M."/>
            <person name="Sethuraman A."/>
            <person name="Zhang X.-C."/>
            <person name="Shinozaki K."/>
            <person name="Nguyen H.T."/>
            <person name="Wing R.A."/>
            <person name="Cregan P."/>
            <person name="Specht J."/>
            <person name="Grimwood J."/>
            <person name="Rokhsar D."/>
            <person name="Stacey G."/>
            <person name="Shoemaker R.C."/>
            <person name="Jackson S.A."/>
        </authorList>
    </citation>
    <scope>NUCLEOTIDE SEQUENCE</scope>
    <source>
        <strain evidence="3">cv. Williams 82</strain>
        <tissue evidence="2">Callus</tissue>
    </source>
</reference>